<protein>
    <recommendedName>
        <fullName evidence="4">Phosphatidate cytidylyltransferase</fullName>
    </recommendedName>
</protein>
<feature type="transmembrane region" description="Helical" evidence="1">
    <location>
        <begin position="29"/>
        <end position="46"/>
    </location>
</feature>
<keyword evidence="3" id="KW-1185">Reference proteome</keyword>
<feature type="transmembrane region" description="Helical" evidence="1">
    <location>
        <begin position="137"/>
        <end position="158"/>
    </location>
</feature>
<name>A0ABW3K960_9BACT</name>
<keyword evidence="1" id="KW-0812">Transmembrane</keyword>
<proteinExistence type="predicted"/>
<dbReference type="Proteomes" id="UP001597112">
    <property type="component" value="Unassembled WGS sequence"/>
</dbReference>
<keyword evidence="1" id="KW-1133">Transmembrane helix</keyword>
<dbReference type="RefSeq" id="WP_377582627.1">
    <property type="nucleotide sequence ID" value="NZ_JBHTKA010000008.1"/>
</dbReference>
<feature type="transmembrane region" description="Helical" evidence="1">
    <location>
        <begin position="112"/>
        <end position="131"/>
    </location>
</feature>
<accession>A0ABW3K960</accession>
<dbReference type="PROSITE" id="PS51257">
    <property type="entry name" value="PROKAR_LIPOPROTEIN"/>
    <property type="match status" value="1"/>
</dbReference>
<evidence type="ECO:0000313" key="3">
    <source>
        <dbReference type="Proteomes" id="UP001597112"/>
    </source>
</evidence>
<comment type="caution">
    <text evidence="2">The sequence shown here is derived from an EMBL/GenBank/DDBJ whole genome shotgun (WGS) entry which is preliminary data.</text>
</comment>
<evidence type="ECO:0008006" key="4">
    <source>
        <dbReference type="Google" id="ProtNLM"/>
    </source>
</evidence>
<reference evidence="3" key="1">
    <citation type="journal article" date="2019" name="Int. J. Syst. Evol. Microbiol.">
        <title>The Global Catalogue of Microorganisms (GCM) 10K type strain sequencing project: providing services to taxonomists for standard genome sequencing and annotation.</title>
        <authorList>
            <consortium name="The Broad Institute Genomics Platform"/>
            <consortium name="The Broad Institute Genome Sequencing Center for Infectious Disease"/>
            <person name="Wu L."/>
            <person name="Ma J."/>
        </authorList>
    </citation>
    <scope>NUCLEOTIDE SEQUENCE [LARGE SCALE GENOMIC DNA]</scope>
    <source>
        <strain evidence="3">CCUG 58938</strain>
    </source>
</reference>
<dbReference type="EMBL" id="JBHTKA010000008">
    <property type="protein sequence ID" value="MFD1001970.1"/>
    <property type="molecule type" value="Genomic_DNA"/>
</dbReference>
<gene>
    <name evidence="2" type="ORF">ACFQ21_21775</name>
</gene>
<feature type="transmembrane region" description="Helical" evidence="1">
    <location>
        <begin position="53"/>
        <end position="76"/>
    </location>
</feature>
<sequence>MNRFLLTVIVLLLLLACISLFFPFVVETGVWITVAEIMCMMVMLINGMFKKSVFYKFFTASIFVFILGVLFKILHLTGADQLMALPYFFIPLAYTLYFIRKKSEDHLSIMKLLAVLFFFIPVPLSDFALISDDVADILFPVGHIIFWLAFADFIVVGFRGRTLFSR</sequence>
<feature type="transmembrane region" description="Helical" evidence="1">
    <location>
        <begin position="82"/>
        <end position="100"/>
    </location>
</feature>
<evidence type="ECO:0000313" key="2">
    <source>
        <dbReference type="EMBL" id="MFD1001970.1"/>
    </source>
</evidence>
<organism evidence="2 3">
    <name type="scientific">Ohtaekwangia kribbensis</name>
    <dbReference type="NCBI Taxonomy" id="688913"/>
    <lineage>
        <taxon>Bacteria</taxon>
        <taxon>Pseudomonadati</taxon>
        <taxon>Bacteroidota</taxon>
        <taxon>Cytophagia</taxon>
        <taxon>Cytophagales</taxon>
        <taxon>Fulvivirgaceae</taxon>
        <taxon>Ohtaekwangia</taxon>
    </lineage>
</organism>
<keyword evidence="1" id="KW-0472">Membrane</keyword>
<evidence type="ECO:0000256" key="1">
    <source>
        <dbReference type="SAM" id="Phobius"/>
    </source>
</evidence>